<dbReference type="PROSITE" id="PS51257">
    <property type="entry name" value="PROKAR_LIPOPROTEIN"/>
    <property type="match status" value="1"/>
</dbReference>
<dbReference type="SUPFAM" id="SSF50965">
    <property type="entry name" value="Galactose oxidase, central domain"/>
    <property type="match status" value="1"/>
</dbReference>
<dbReference type="Pfam" id="PF14312">
    <property type="entry name" value="FG-GAP_2"/>
    <property type="match status" value="5"/>
</dbReference>
<evidence type="ECO:0008006" key="8">
    <source>
        <dbReference type="Google" id="ProtNLM"/>
    </source>
</evidence>
<feature type="compositionally biased region" description="Gly residues" evidence="4">
    <location>
        <begin position="51"/>
        <end position="86"/>
    </location>
</feature>
<keyword evidence="7" id="KW-1185">Reference proteome</keyword>
<comment type="caution">
    <text evidence="6">The sequence shown here is derived from an EMBL/GenBank/DDBJ whole genome shotgun (WGS) entry which is preliminary data.</text>
</comment>
<proteinExistence type="predicted"/>
<keyword evidence="3" id="KW-0325">Glycoprotein</keyword>
<dbReference type="Proteomes" id="UP000005953">
    <property type="component" value="Unassembled WGS sequence"/>
</dbReference>
<dbReference type="InterPro" id="IPR028994">
    <property type="entry name" value="Integrin_alpha_N"/>
</dbReference>
<dbReference type="Gene3D" id="2.130.10.130">
    <property type="entry name" value="Integrin alpha, N-terminal"/>
    <property type="match status" value="4"/>
</dbReference>
<feature type="region of interest" description="Disordered" evidence="4">
    <location>
        <begin position="34"/>
        <end position="93"/>
    </location>
</feature>
<dbReference type="InterPro" id="IPR013517">
    <property type="entry name" value="FG-GAP"/>
</dbReference>
<dbReference type="STRING" id="314283.MED297_11045"/>
<reference evidence="6 7" key="1">
    <citation type="submission" date="2006-02" db="EMBL/GenBank/DDBJ databases">
        <authorList>
            <person name="Pinhassi J."/>
            <person name="Pedros-Alio C."/>
            <person name="Ferriera S."/>
            <person name="Johnson J."/>
            <person name="Kravitz S."/>
            <person name="Halpern A."/>
            <person name="Remington K."/>
            <person name="Beeson K."/>
            <person name="Tran B."/>
            <person name="Rogers Y.-H."/>
            <person name="Friedman R."/>
            <person name="Venter J.C."/>
        </authorList>
    </citation>
    <scope>NUCLEOTIDE SEQUENCE [LARGE SCALE GENOMIC DNA]</scope>
    <source>
        <strain evidence="6 7">MED297</strain>
    </source>
</reference>
<evidence type="ECO:0000256" key="4">
    <source>
        <dbReference type="SAM" id="MobiDB-lite"/>
    </source>
</evidence>
<name>A4BAT4_9GAMM</name>
<evidence type="ECO:0000256" key="3">
    <source>
        <dbReference type="ARBA" id="ARBA00023180"/>
    </source>
</evidence>
<dbReference type="OrthoDB" id="6109816at2"/>
<organism evidence="6 7">
    <name type="scientific">Reinekea blandensis MED297</name>
    <dbReference type="NCBI Taxonomy" id="314283"/>
    <lineage>
        <taxon>Bacteria</taxon>
        <taxon>Pseudomonadati</taxon>
        <taxon>Pseudomonadota</taxon>
        <taxon>Gammaproteobacteria</taxon>
        <taxon>Oceanospirillales</taxon>
        <taxon>Saccharospirillaceae</taxon>
        <taxon>Reinekea</taxon>
    </lineage>
</organism>
<evidence type="ECO:0000256" key="5">
    <source>
        <dbReference type="SAM" id="SignalP"/>
    </source>
</evidence>
<dbReference type="PANTHER" id="PTHR36220">
    <property type="entry name" value="UNNAMED PRODUCT"/>
    <property type="match status" value="1"/>
</dbReference>
<dbReference type="SMART" id="SM00191">
    <property type="entry name" value="Int_alpha"/>
    <property type="match status" value="5"/>
</dbReference>
<feature type="signal peptide" evidence="5">
    <location>
        <begin position="1"/>
        <end position="29"/>
    </location>
</feature>
<protein>
    <recommendedName>
        <fullName evidence="8">Integrin alpha beta-propellor repeat protein</fullName>
    </recommendedName>
</protein>
<evidence type="ECO:0000313" key="7">
    <source>
        <dbReference type="Proteomes" id="UP000005953"/>
    </source>
</evidence>
<feature type="compositionally biased region" description="Low complexity" evidence="4">
    <location>
        <begin position="39"/>
        <end position="50"/>
    </location>
</feature>
<dbReference type="InterPro" id="IPR013519">
    <property type="entry name" value="Int_alpha_beta-p"/>
</dbReference>
<keyword evidence="2" id="KW-0677">Repeat</keyword>
<dbReference type="InterPro" id="IPR011043">
    <property type="entry name" value="Gal_Oxase/kelch_b-propeller"/>
</dbReference>
<dbReference type="RefSeq" id="WP_008041722.1">
    <property type="nucleotide sequence ID" value="NZ_CH724149.1"/>
</dbReference>
<accession>A4BAT4</accession>
<dbReference type="EMBL" id="AAOE01000003">
    <property type="protein sequence ID" value="EAR10547.1"/>
    <property type="molecule type" value="Genomic_DNA"/>
</dbReference>
<evidence type="ECO:0000313" key="6">
    <source>
        <dbReference type="EMBL" id="EAR10547.1"/>
    </source>
</evidence>
<feature type="chain" id="PRO_5002666386" description="Integrin alpha beta-propellor repeat protein" evidence="5">
    <location>
        <begin position="30"/>
        <end position="672"/>
    </location>
</feature>
<dbReference type="PANTHER" id="PTHR36220:SF1">
    <property type="entry name" value="GAMMA TUBULIN COMPLEX COMPONENT C-TERMINAL DOMAIN-CONTAINING PROTEIN"/>
    <property type="match status" value="1"/>
</dbReference>
<gene>
    <name evidence="6" type="ORF">MED297_11045</name>
</gene>
<keyword evidence="1 5" id="KW-0732">Signal</keyword>
<evidence type="ECO:0000256" key="1">
    <source>
        <dbReference type="ARBA" id="ARBA00022729"/>
    </source>
</evidence>
<sequence length="672" mass="69630">MKTINPEMSPTSRIRLLAGAFFLATLLVACGPTDNPASNGNPDTGETDTGGNNGGGNTGGENNGGENNGGENNGGDSGSGDTGGGDPVSLDSPVDFTVKSGGIKTFEFTWTDSANATFYKLLENIDGQSGFSVIRDNIPQGEEIIQVETSLHRAMFAQYMLQACNAESCSGFSDIAFVQDNADELVKTVGFIKASNAQTNDRFGGLLKDEHSSSAGMSLSADGQTLVVGAPGEDSQSITVGGVEDNNSRNASGAVYVYSKSESGWVQQAYIKARNADANDHFGNAVSVSADGNILVVGAIDEDSNGQGVDPSDIAEQNNSAGNSGAVYVFTRDVGQWSQQSYIKSSNSGGSDQFGQAVSISADGLRMVVGAFGEDSNTTGVSTVSATDNAASNAGAVYVFDFVDGSWVEKAYIKASNTQGDDLFGANVRISADGNTIAVGTQFEDSNSTVINGDGTNNGQGKSGAVYVFAIDGEQWSEQAYIKASNSQSNDLFGDAIDLSGDGNTLVVGARGEDSGNLNESDNSRGNAGAAYVYVRNGVTWNKQAYVKANTIGGNDLFGRAVSISDDGTMIAVSANGEDSSSPFLKEVEDNNGLENSGAVYVFDRIDDTWVQRAFVKASNPGRSDQFGRALDLNQDGSTLAVGTDFDDNGAVGINGDQTIKGANESGVVYLY</sequence>
<dbReference type="HOGENOM" id="CLU_025051_1_0_6"/>
<dbReference type="AlphaFoldDB" id="A4BAT4"/>
<evidence type="ECO:0000256" key="2">
    <source>
        <dbReference type="ARBA" id="ARBA00022737"/>
    </source>
</evidence>